<sequence>MQAFTFSFNERKISTTKAIASSLSDTFKEYIHTHPNETTYYINMIPMSYHMDALNNIFTGHKPEITPFNISFLTQFAETYQICSLQQTIFEFKNTLSKLDEVLKSNSEYQSAIQIENYLYNCSWSFEEVKSYLINVLKNHEIKKSLICHIILGCCISHPTQIEKFISLILALNNTKLTHKFIVLMFDELESNASNNSILSIEQEITYIFYFLMRNGAVSKDDRRFNDRNLPSLCIDFFDSTRAETIKKKISHRFGISNQNYYRKIETKLFHPQLSPDHSIIRKDKAVKLGQLDPSNTIAKNMFEQCSLFNLNPTYFDVALFYGSENALRIFSRKGSFIAQSSPIYAIAGGNEKSMDYLKNQKIKVSFQNTLPTSVQFHNFNFFRQIFDSNSDTLSEDLTIKLCFEYGNIICLNHILKCGLNIKNIFFQSIKYNYVFIAKIILDLHIFNANITTANKSTPLHIAAQSGFSKMVKFLLKQNDIDVNFCNADNETPLHLAVAQNQQKIVDLLIHDDNINPNIRDSSERTPLYLSVTLGNLVITQLLLSNPNTDEAISKSGKTAFQVGKDKNDEKIISLFQNRDDLIQDFHRCNSNHNETLNKILSNPNLNPNNTHSSYMSDNFNPLHTDILDIDPLSNENYGNLGDENFENEISIFDAFRNNEFVILEKMLKSNNVNTNEFENTSNVFHFLF</sequence>
<keyword evidence="5" id="KW-1185">Reference proteome</keyword>
<dbReference type="Gene3D" id="1.25.40.20">
    <property type="entry name" value="Ankyrin repeat-containing domain"/>
    <property type="match status" value="1"/>
</dbReference>
<name>A0A1J4KIM3_9EUKA</name>
<dbReference type="OrthoDB" id="539213at2759"/>
<evidence type="ECO:0000256" key="3">
    <source>
        <dbReference type="PROSITE-ProRule" id="PRU00023"/>
    </source>
</evidence>
<dbReference type="PANTHER" id="PTHR24198">
    <property type="entry name" value="ANKYRIN REPEAT AND PROTEIN KINASE DOMAIN-CONTAINING PROTEIN"/>
    <property type="match status" value="1"/>
</dbReference>
<proteinExistence type="predicted"/>
<keyword evidence="2 3" id="KW-0040">ANK repeat</keyword>
<accession>A0A1J4KIM3</accession>
<dbReference type="PROSITE" id="PS50297">
    <property type="entry name" value="ANK_REP_REGION"/>
    <property type="match status" value="2"/>
</dbReference>
<dbReference type="GeneID" id="94835733"/>
<dbReference type="AlphaFoldDB" id="A0A1J4KIM3"/>
<gene>
    <name evidence="4" type="ORF">TRFO_19830</name>
</gene>
<dbReference type="RefSeq" id="XP_068363912.1">
    <property type="nucleotide sequence ID" value="XM_068501029.1"/>
</dbReference>
<evidence type="ECO:0000313" key="4">
    <source>
        <dbReference type="EMBL" id="OHT10776.1"/>
    </source>
</evidence>
<dbReference type="SMART" id="SM00248">
    <property type="entry name" value="ANK"/>
    <property type="match status" value="4"/>
</dbReference>
<dbReference type="InterPro" id="IPR002110">
    <property type="entry name" value="Ankyrin_rpt"/>
</dbReference>
<dbReference type="PANTHER" id="PTHR24198:SF165">
    <property type="entry name" value="ANKYRIN REPEAT-CONTAINING PROTEIN-RELATED"/>
    <property type="match status" value="1"/>
</dbReference>
<dbReference type="Pfam" id="PF12796">
    <property type="entry name" value="Ank_2"/>
    <property type="match status" value="1"/>
</dbReference>
<dbReference type="PROSITE" id="PS50088">
    <property type="entry name" value="ANK_REPEAT"/>
    <property type="match status" value="2"/>
</dbReference>
<dbReference type="InterPro" id="IPR036770">
    <property type="entry name" value="Ankyrin_rpt-contain_sf"/>
</dbReference>
<dbReference type="VEuPathDB" id="TrichDB:TRFO_19830"/>
<dbReference type="EMBL" id="MLAK01000602">
    <property type="protein sequence ID" value="OHT10776.1"/>
    <property type="molecule type" value="Genomic_DNA"/>
</dbReference>
<dbReference type="SUPFAM" id="SSF48403">
    <property type="entry name" value="Ankyrin repeat"/>
    <property type="match status" value="1"/>
</dbReference>
<feature type="repeat" description="ANK" evidence="3">
    <location>
        <begin position="455"/>
        <end position="479"/>
    </location>
</feature>
<evidence type="ECO:0000256" key="2">
    <source>
        <dbReference type="ARBA" id="ARBA00023043"/>
    </source>
</evidence>
<feature type="repeat" description="ANK" evidence="3">
    <location>
        <begin position="489"/>
        <end position="510"/>
    </location>
</feature>
<protein>
    <submittedName>
        <fullName evidence="4">Uncharacterized protein</fullName>
    </submittedName>
</protein>
<comment type="caution">
    <text evidence="4">The sequence shown here is derived from an EMBL/GenBank/DDBJ whole genome shotgun (WGS) entry which is preliminary data.</text>
</comment>
<dbReference type="Proteomes" id="UP000179807">
    <property type="component" value="Unassembled WGS sequence"/>
</dbReference>
<organism evidence="4 5">
    <name type="scientific">Tritrichomonas foetus</name>
    <dbReference type="NCBI Taxonomy" id="1144522"/>
    <lineage>
        <taxon>Eukaryota</taxon>
        <taxon>Metamonada</taxon>
        <taxon>Parabasalia</taxon>
        <taxon>Tritrichomonadida</taxon>
        <taxon>Tritrichomonadidae</taxon>
        <taxon>Tritrichomonas</taxon>
    </lineage>
</organism>
<evidence type="ECO:0000313" key="5">
    <source>
        <dbReference type="Proteomes" id="UP000179807"/>
    </source>
</evidence>
<evidence type="ECO:0000256" key="1">
    <source>
        <dbReference type="ARBA" id="ARBA00022737"/>
    </source>
</evidence>
<reference evidence="4" key="1">
    <citation type="submission" date="2016-10" db="EMBL/GenBank/DDBJ databases">
        <authorList>
            <person name="Benchimol M."/>
            <person name="Almeida L.G."/>
            <person name="Vasconcelos A.T."/>
            <person name="Perreira-Neves A."/>
            <person name="Rosa I.A."/>
            <person name="Tasca T."/>
            <person name="Bogo M.R."/>
            <person name="de Souza W."/>
        </authorList>
    </citation>
    <scope>NUCLEOTIDE SEQUENCE [LARGE SCALE GENOMIC DNA]</scope>
    <source>
        <strain evidence="4">K</strain>
    </source>
</reference>
<keyword evidence="1" id="KW-0677">Repeat</keyword>